<name>G3GSD3_CRIGR</name>
<reference evidence="2" key="1">
    <citation type="journal article" date="2011" name="Nat. Biotechnol.">
        <title>The genomic sequence of the Chinese hamster ovary (CHO)-K1 cell line.</title>
        <authorList>
            <person name="Xu X."/>
            <person name="Nagarajan H."/>
            <person name="Lewis N.E."/>
            <person name="Pan S."/>
            <person name="Cai Z."/>
            <person name="Liu X."/>
            <person name="Chen W."/>
            <person name="Xie M."/>
            <person name="Wang W."/>
            <person name="Hammond S."/>
            <person name="Andersen M.R."/>
            <person name="Neff N."/>
            <person name="Passarelli B."/>
            <person name="Koh W."/>
            <person name="Fan H.C."/>
            <person name="Wang J."/>
            <person name="Gui Y."/>
            <person name="Lee K.H."/>
            <person name="Betenbaugh M.J."/>
            <person name="Quake S.R."/>
            <person name="Famili I."/>
            <person name="Palsson B.O."/>
            <person name="Wang J."/>
        </authorList>
    </citation>
    <scope>NUCLEOTIDE SEQUENCE [LARGE SCALE GENOMIC DNA]</scope>
    <source>
        <strain evidence="2">CHO K1 cell line</strain>
    </source>
</reference>
<evidence type="ECO:0000313" key="1">
    <source>
        <dbReference type="EMBL" id="EGV94684.1"/>
    </source>
</evidence>
<dbReference type="InParanoid" id="G3GSD3"/>
<sequence>MRDRPLIASSYITVFKILSTATLDENHRIFFFKSHLLKEKLIPNNCPLFTVL</sequence>
<proteinExistence type="predicted"/>
<gene>
    <name evidence="1" type="ORF">I79_000456</name>
</gene>
<dbReference type="Proteomes" id="UP000001075">
    <property type="component" value="Unassembled WGS sequence"/>
</dbReference>
<accession>G3GSD3</accession>
<organism evidence="1 2">
    <name type="scientific">Cricetulus griseus</name>
    <name type="common">Chinese hamster</name>
    <name type="synonym">Cricetulus barabensis griseus</name>
    <dbReference type="NCBI Taxonomy" id="10029"/>
    <lineage>
        <taxon>Eukaryota</taxon>
        <taxon>Metazoa</taxon>
        <taxon>Chordata</taxon>
        <taxon>Craniata</taxon>
        <taxon>Vertebrata</taxon>
        <taxon>Euteleostomi</taxon>
        <taxon>Mammalia</taxon>
        <taxon>Eutheria</taxon>
        <taxon>Euarchontoglires</taxon>
        <taxon>Glires</taxon>
        <taxon>Rodentia</taxon>
        <taxon>Myomorpha</taxon>
        <taxon>Muroidea</taxon>
        <taxon>Cricetidae</taxon>
        <taxon>Cricetinae</taxon>
        <taxon>Cricetulus</taxon>
    </lineage>
</organism>
<evidence type="ECO:0000313" key="2">
    <source>
        <dbReference type="Proteomes" id="UP000001075"/>
    </source>
</evidence>
<dbReference type="EMBL" id="JH000009">
    <property type="protein sequence ID" value="EGV94684.1"/>
    <property type="molecule type" value="Genomic_DNA"/>
</dbReference>
<dbReference type="AlphaFoldDB" id="G3GSD3"/>
<protein>
    <submittedName>
        <fullName evidence="1">Uncharacterized protein</fullName>
    </submittedName>
</protein>